<evidence type="ECO:0008006" key="3">
    <source>
        <dbReference type="Google" id="ProtNLM"/>
    </source>
</evidence>
<proteinExistence type="predicted"/>
<evidence type="ECO:0000313" key="2">
    <source>
        <dbReference type="Proteomes" id="UP000198282"/>
    </source>
</evidence>
<dbReference type="OrthoDB" id="4569917at2"/>
<dbReference type="Proteomes" id="UP000198282">
    <property type="component" value="Unassembled WGS sequence"/>
</dbReference>
<sequence>MSLMAGIFAGAAGTTALDIVTYLDMTVRGRPASVLPARAAGKLAERAGADLGSGEVAESRREGVGALLGYAVGLGVGGLYGLLAGDRNVPFPVAALGLSVAGMAAGDAPYTALRLTDPREWDAVSWASDIVPHLVYGLTTAVVYRRLTRP</sequence>
<dbReference type="EMBL" id="FZOD01000005">
    <property type="protein sequence ID" value="SNS16672.1"/>
    <property type="molecule type" value="Genomic_DNA"/>
</dbReference>
<name>A0A239C9V4_9ACTN</name>
<accession>A0A239C9V4</accession>
<dbReference type="RefSeq" id="WP_089206349.1">
    <property type="nucleotide sequence ID" value="NZ_FZOD01000005.1"/>
</dbReference>
<keyword evidence="2" id="KW-1185">Reference proteome</keyword>
<gene>
    <name evidence="1" type="ORF">SAMN05216276_100571</name>
</gene>
<evidence type="ECO:0000313" key="1">
    <source>
        <dbReference type="EMBL" id="SNS16672.1"/>
    </source>
</evidence>
<reference evidence="1 2" key="1">
    <citation type="submission" date="2017-06" db="EMBL/GenBank/DDBJ databases">
        <authorList>
            <person name="Kim H.J."/>
            <person name="Triplett B.A."/>
        </authorList>
    </citation>
    <scope>NUCLEOTIDE SEQUENCE [LARGE SCALE GENOMIC DNA]</scope>
    <source>
        <strain evidence="1 2">CGMCC 4.2132</strain>
    </source>
</reference>
<dbReference type="AlphaFoldDB" id="A0A239C9V4"/>
<protein>
    <recommendedName>
        <fullName evidence="3">DUF1440 domain-containing protein</fullName>
    </recommendedName>
</protein>
<organism evidence="1 2">
    <name type="scientific">Streptosporangium subroseum</name>
    <dbReference type="NCBI Taxonomy" id="106412"/>
    <lineage>
        <taxon>Bacteria</taxon>
        <taxon>Bacillati</taxon>
        <taxon>Actinomycetota</taxon>
        <taxon>Actinomycetes</taxon>
        <taxon>Streptosporangiales</taxon>
        <taxon>Streptosporangiaceae</taxon>
        <taxon>Streptosporangium</taxon>
    </lineage>
</organism>